<evidence type="ECO:0000256" key="3">
    <source>
        <dbReference type="ARBA" id="ARBA00022842"/>
    </source>
</evidence>
<dbReference type="InterPro" id="IPR008949">
    <property type="entry name" value="Isoprenoid_synthase_dom_sf"/>
</dbReference>
<dbReference type="InterPro" id="IPR008930">
    <property type="entry name" value="Terpenoid_cyclase/PrenylTrfase"/>
</dbReference>
<dbReference type="GO" id="GO:0046872">
    <property type="term" value="F:metal ion binding"/>
    <property type="evidence" value="ECO:0007669"/>
    <property type="project" value="UniProtKB-KW"/>
</dbReference>
<dbReference type="InterPro" id="IPR036965">
    <property type="entry name" value="Terpene_synth_N_sf"/>
</dbReference>
<dbReference type="Gene3D" id="1.10.600.10">
    <property type="entry name" value="Farnesyl Diphosphate Synthase"/>
    <property type="match status" value="1"/>
</dbReference>
<dbReference type="SUPFAM" id="SSF48239">
    <property type="entry name" value="Terpenoid cyclases/Protein prenyltransferases"/>
    <property type="match status" value="1"/>
</dbReference>
<evidence type="ECO:0000256" key="1">
    <source>
        <dbReference type="ARBA" id="ARBA00001946"/>
    </source>
</evidence>
<dbReference type="SUPFAM" id="SSF48576">
    <property type="entry name" value="Terpenoid synthases"/>
    <property type="match status" value="1"/>
</dbReference>
<dbReference type="InterPro" id="IPR034741">
    <property type="entry name" value="Terpene_cyclase-like_1_C"/>
</dbReference>
<dbReference type="AlphaFoldDB" id="A0ABD1M6W9"/>
<dbReference type="PANTHER" id="PTHR31225">
    <property type="entry name" value="OS04G0344100 PROTEIN-RELATED"/>
    <property type="match status" value="1"/>
</dbReference>
<dbReference type="FunFam" id="1.50.10.130:FF:000001">
    <property type="entry name" value="Isoprene synthase, chloroplastic"/>
    <property type="match status" value="1"/>
</dbReference>
<name>A0ABD1M6W9_9FABA</name>
<keyword evidence="4" id="KW-0456">Lyase</keyword>
<keyword evidence="2" id="KW-0479">Metal-binding</keyword>
<feature type="domain" description="Terpene synthase metal-binding" evidence="6">
    <location>
        <begin position="265"/>
        <end position="503"/>
    </location>
</feature>
<dbReference type="InterPro" id="IPR050148">
    <property type="entry name" value="Terpene_synthase-like"/>
</dbReference>
<dbReference type="InterPro" id="IPR044814">
    <property type="entry name" value="Terpene_cyclase_plant_C1"/>
</dbReference>
<accession>A0ABD1M6W9</accession>
<evidence type="ECO:0000259" key="6">
    <source>
        <dbReference type="Pfam" id="PF03936"/>
    </source>
</evidence>
<dbReference type="GO" id="GO:0016829">
    <property type="term" value="F:lyase activity"/>
    <property type="evidence" value="ECO:0007669"/>
    <property type="project" value="UniProtKB-KW"/>
</dbReference>
<reference evidence="7 8" key="1">
    <citation type="submission" date="2024-08" db="EMBL/GenBank/DDBJ databases">
        <title>Insights into the chromosomal genome structure of Flemingia macrophylla.</title>
        <authorList>
            <person name="Ding Y."/>
            <person name="Zhao Y."/>
            <person name="Bi W."/>
            <person name="Wu M."/>
            <person name="Zhao G."/>
            <person name="Gong Y."/>
            <person name="Li W."/>
            <person name="Zhang P."/>
        </authorList>
    </citation>
    <scope>NUCLEOTIDE SEQUENCE [LARGE SCALE GENOMIC DNA]</scope>
    <source>
        <strain evidence="7">DYQJB</strain>
        <tissue evidence="7">Leaf</tissue>
    </source>
</reference>
<evidence type="ECO:0000313" key="7">
    <source>
        <dbReference type="EMBL" id="KAL2331543.1"/>
    </source>
</evidence>
<dbReference type="GO" id="GO:0009611">
    <property type="term" value="P:response to wounding"/>
    <property type="evidence" value="ECO:0007669"/>
    <property type="project" value="UniProtKB-ARBA"/>
</dbReference>
<sequence length="564" mass="65274">MSFAASVPVSSTKIAVPDISRPYADFPPNIWKDFFLQYDSESLEIGNNTKQQAQILKEEVEKMFQSSTNQSIMQKLSFIDLLQRFGISYHFEQEINQTLEQIYKTFTKDKSIGENGDHHFLTLLFRLLRQQGYQISSNIFNKFKNEQGNFNITLANDIQGLCNLYEAAQMRTNEDDILEEAWDFSKTHLKLLVNQVNSFLALQINHCLRQPLNKNVPRFEARFHMTLYEQEPSHNKTLLTFAKVDFNILQKMHQKEIGSITKSRKKSNFVQRIPFARDRSVESYLWALAMSYKPEHRNGRMFAGKTIAFMTTLDDTYDAFGTIQELELFTQAIMRWDISLYESLPQCMKAVFDMLVELCEVLETMTNESKKSSFVVPCFKQAVSTFTKGYMVEAKWCHEGYIPTYNEYKMNGILTTGIPLFVIAFTGPGELATKDVFDWIFSDSKIIEAAATIGRFMGDISSHKFEQERVHIASAVECCMKQYDYLQSEAYNHILNDVEDCWKVLNEACLKPINIPKVALDCLLNLARSFHFLYEDLQDIFTNPELMKDYTSTLLVDPVCINQD</sequence>
<evidence type="ECO:0000259" key="5">
    <source>
        <dbReference type="Pfam" id="PF01397"/>
    </source>
</evidence>
<evidence type="ECO:0000256" key="4">
    <source>
        <dbReference type="ARBA" id="ARBA00023239"/>
    </source>
</evidence>
<dbReference type="InterPro" id="IPR005630">
    <property type="entry name" value="Terpene_synthase_metal-bd"/>
</dbReference>
<keyword evidence="3" id="KW-0460">Magnesium</keyword>
<dbReference type="Pfam" id="PF01397">
    <property type="entry name" value="Terpene_synth"/>
    <property type="match status" value="1"/>
</dbReference>
<keyword evidence="8" id="KW-1185">Reference proteome</keyword>
<dbReference type="SFLD" id="SFLDG01019">
    <property type="entry name" value="Terpene_Cyclase_Like_1_C_Termi"/>
    <property type="match status" value="1"/>
</dbReference>
<comment type="cofactor">
    <cofactor evidence="1">
        <name>Mg(2+)</name>
        <dbReference type="ChEBI" id="CHEBI:18420"/>
    </cofactor>
</comment>
<dbReference type="Pfam" id="PF03936">
    <property type="entry name" value="Terpene_synth_C"/>
    <property type="match status" value="1"/>
</dbReference>
<proteinExistence type="predicted"/>
<dbReference type="PANTHER" id="PTHR31225:SF241">
    <property type="entry name" value="TERPENE SYNTHASE FAMILY, METAL-BINDING DOMAIN PROTEIN"/>
    <property type="match status" value="1"/>
</dbReference>
<feature type="domain" description="Terpene synthase N-terminal" evidence="5">
    <location>
        <begin position="30"/>
        <end position="208"/>
    </location>
</feature>
<comment type="caution">
    <text evidence="7">The sequence shown here is derived from an EMBL/GenBank/DDBJ whole genome shotgun (WGS) entry which is preliminary data.</text>
</comment>
<dbReference type="FunFam" id="1.10.600.10:FF:000007">
    <property type="entry name" value="Isoprene synthase, chloroplastic"/>
    <property type="match status" value="1"/>
</dbReference>
<dbReference type="Proteomes" id="UP001603857">
    <property type="component" value="Unassembled WGS sequence"/>
</dbReference>
<evidence type="ECO:0000313" key="8">
    <source>
        <dbReference type="Proteomes" id="UP001603857"/>
    </source>
</evidence>
<evidence type="ECO:0008006" key="9">
    <source>
        <dbReference type="Google" id="ProtNLM"/>
    </source>
</evidence>
<dbReference type="GO" id="GO:0080027">
    <property type="term" value="P:response to herbivore"/>
    <property type="evidence" value="ECO:0007669"/>
    <property type="project" value="UniProtKB-ARBA"/>
</dbReference>
<dbReference type="InterPro" id="IPR001906">
    <property type="entry name" value="Terpene_synth_N"/>
</dbReference>
<dbReference type="CDD" id="cd00684">
    <property type="entry name" value="Terpene_cyclase_plant_C1"/>
    <property type="match status" value="1"/>
</dbReference>
<organism evidence="7 8">
    <name type="scientific">Flemingia macrophylla</name>
    <dbReference type="NCBI Taxonomy" id="520843"/>
    <lineage>
        <taxon>Eukaryota</taxon>
        <taxon>Viridiplantae</taxon>
        <taxon>Streptophyta</taxon>
        <taxon>Embryophyta</taxon>
        <taxon>Tracheophyta</taxon>
        <taxon>Spermatophyta</taxon>
        <taxon>Magnoliopsida</taxon>
        <taxon>eudicotyledons</taxon>
        <taxon>Gunneridae</taxon>
        <taxon>Pentapetalae</taxon>
        <taxon>rosids</taxon>
        <taxon>fabids</taxon>
        <taxon>Fabales</taxon>
        <taxon>Fabaceae</taxon>
        <taxon>Papilionoideae</taxon>
        <taxon>50 kb inversion clade</taxon>
        <taxon>NPAAA clade</taxon>
        <taxon>indigoferoid/millettioid clade</taxon>
        <taxon>Phaseoleae</taxon>
        <taxon>Flemingia</taxon>
    </lineage>
</organism>
<dbReference type="EMBL" id="JBGMDY010000006">
    <property type="protein sequence ID" value="KAL2331543.1"/>
    <property type="molecule type" value="Genomic_DNA"/>
</dbReference>
<dbReference type="Gene3D" id="1.50.10.130">
    <property type="entry name" value="Terpene synthase, N-terminal domain"/>
    <property type="match status" value="1"/>
</dbReference>
<dbReference type="SFLD" id="SFLDS00005">
    <property type="entry name" value="Isoprenoid_Synthase_Type_I"/>
    <property type="match status" value="1"/>
</dbReference>
<protein>
    <recommendedName>
        <fullName evidence="9">Terpene synthase 2</fullName>
    </recommendedName>
</protein>
<evidence type="ECO:0000256" key="2">
    <source>
        <dbReference type="ARBA" id="ARBA00022723"/>
    </source>
</evidence>
<gene>
    <name evidence="7" type="ORF">Fmac_019124</name>
</gene>